<evidence type="ECO:0000313" key="2">
    <source>
        <dbReference type="Proteomes" id="UP000095767"/>
    </source>
</evidence>
<keyword evidence="2" id="KW-1185">Reference proteome</keyword>
<organism evidence="1 2">
    <name type="scientific">Dichanthelium oligosanthes</name>
    <dbReference type="NCBI Taxonomy" id="888268"/>
    <lineage>
        <taxon>Eukaryota</taxon>
        <taxon>Viridiplantae</taxon>
        <taxon>Streptophyta</taxon>
        <taxon>Embryophyta</taxon>
        <taxon>Tracheophyta</taxon>
        <taxon>Spermatophyta</taxon>
        <taxon>Magnoliopsida</taxon>
        <taxon>Liliopsida</taxon>
        <taxon>Poales</taxon>
        <taxon>Poaceae</taxon>
        <taxon>PACMAD clade</taxon>
        <taxon>Panicoideae</taxon>
        <taxon>Panicodae</taxon>
        <taxon>Paniceae</taxon>
        <taxon>Dichantheliinae</taxon>
        <taxon>Dichanthelium</taxon>
    </lineage>
</organism>
<dbReference type="EMBL" id="LWDX02004544">
    <property type="protein sequence ID" value="OEL37700.1"/>
    <property type="molecule type" value="Genomic_DNA"/>
</dbReference>
<dbReference type="Proteomes" id="UP000095767">
    <property type="component" value="Unassembled WGS sequence"/>
</dbReference>
<accession>A0A1E5WKN6</accession>
<gene>
    <name evidence="1" type="ORF">BAE44_0001276</name>
</gene>
<evidence type="ECO:0000313" key="1">
    <source>
        <dbReference type="EMBL" id="OEL37700.1"/>
    </source>
</evidence>
<name>A0A1E5WKN6_9POAL</name>
<reference evidence="1 2" key="1">
    <citation type="submission" date="2016-09" db="EMBL/GenBank/DDBJ databases">
        <title>The draft genome of Dichanthelium oligosanthes: A C3 panicoid grass species.</title>
        <authorList>
            <person name="Studer A.J."/>
            <person name="Schnable J.C."/>
            <person name="Brutnell T.P."/>
        </authorList>
    </citation>
    <scope>NUCLEOTIDE SEQUENCE [LARGE SCALE GENOMIC DNA]</scope>
    <source>
        <strain evidence="2">cv. Kellogg 1175</strain>
        <tissue evidence="1">Leaf</tissue>
    </source>
</reference>
<comment type="caution">
    <text evidence="1">The sequence shown here is derived from an EMBL/GenBank/DDBJ whole genome shotgun (WGS) entry which is preliminary data.</text>
</comment>
<dbReference type="AlphaFoldDB" id="A0A1E5WKN6"/>
<protein>
    <submittedName>
        <fullName evidence="1">Uncharacterized protein</fullName>
    </submittedName>
</protein>
<sequence length="101" mass="11260">MCKNNITTNKMSTCNNNKSMCNDSIMSSYKINIMSSHSNSITNNIKVMLNHSSSIRGNAMSSHHNNIRHVNKVVRNNHVSKTMRSNEQQGVAQITIAVAKI</sequence>
<proteinExistence type="predicted"/>